<dbReference type="EMBL" id="MU277276">
    <property type="protein sequence ID" value="KAI0055909.1"/>
    <property type="molecule type" value="Genomic_DNA"/>
</dbReference>
<keyword evidence="2" id="KW-1185">Reference proteome</keyword>
<protein>
    <submittedName>
        <fullName evidence="1">Uncharacterized protein</fullName>
    </submittedName>
</protein>
<evidence type="ECO:0000313" key="1">
    <source>
        <dbReference type="EMBL" id="KAI0055909.1"/>
    </source>
</evidence>
<reference evidence="1" key="1">
    <citation type="submission" date="2021-03" db="EMBL/GenBank/DDBJ databases">
        <authorList>
            <consortium name="DOE Joint Genome Institute"/>
            <person name="Ahrendt S."/>
            <person name="Looney B.P."/>
            <person name="Miyauchi S."/>
            <person name="Morin E."/>
            <person name="Drula E."/>
            <person name="Courty P.E."/>
            <person name="Chicoki N."/>
            <person name="Fauchery L."/>
            <person name="Kohler A."/>
            <person name="Kuo A."/>
            <person name="Labutti K."/>
            <person name="Pangilinan J."/>
            <person name="Lipzen A."/>
            <person name="Riley R."/>
            <person name="Andreopoulos W."/>
            <person name="He G."/>
            <person name="Johnson J."/>
            <person name="Barry K.W."/>
            <person name="Grigoriev I.V."/>
            <person name="Nagy L."/>
            <person name="Hibbett D."/>
            <person name="Henrissat B."/>
            <person name="Matheny P.B."/>
            <person name="Labbe J."/>
            <person name="Martin F."/>
        </authorList>
    </citation>
    <scope>NUCLEOTIDE SEQUENCE</scope>
    <source>
        <strain evidence="1">HHB10654</strain>
    </source>
</reference>
<gene>
    <name evidence="1" type="ORF">BV25DRAFT_1832822</name>
</gene>
<evidence type="ECO:0000313" key="2">
    <source>
        <dbReference type="Proteomes" id="UP000814140"/>
    </source>
</evidence>
<dbReference type="Proteomes" id="UP000814140">
    <property type="component" value="Unassembled WGS sequence"/>
</dbReference>
<organism evidence="1 2">
    <name type="scientific">Artomyces pyxidatus</name>
    <dbReference type="NCBI Taxonomy" id="48021"/>
    <lineage>
        <taxon>Eukaryota</taxon>
        <taxon>Fungi</taxon>
        <taxon>Dikarya</taxon>
        <taxon>Basidiomycota</taxon>
        <taxon>Agaricomycotina</taxon>
        <taxon>Agaricomycetes</taxon>
        <taxon>Russulales</taxon>
        <taxon>Auriscalpiaceae</taxon>
        <taxon>Artomyces</taxon>
    </lineage>
</organism>
<sequence>MAASEVTEAPHGTKRQRTGDVSEAAEVQISQSAELWLPDGNIVIRTISVGPPLTHTLYKVHKHVLALHCSAFASLFNGPQGALDAGSEHHDGTPIMDLQDAPEDARNFLKALYFPKETQLHLPPSDPFRDDVWAMIPDSYHGILRLAVKYDAADIRDIIVKALKTEWPSSLSQWEFLRTQSEGKSGYQWPEGYLLDQTSLFPNPAKIIQLATDCNVPDLLPAAYYDLACVTEMEFDTEDCRSFDLSPLSKEALEILIRGKISLRSSFYQYVVETGHACLCNRDCMKSFRIQHLAHAFGATDAVAYLSLAIERVHASEDASPNCRKEMERRLREVKHHIWAGLPYYFRLTSIITPSSSAVE</sequence>
<reference evidence="1" key="2">
    <citation type="journal article" date="2022" name="New Phytol.">
        <title>Evolutionary transition to the ectomycorrhizal habit in the genomes of a hyperdiverse lineage of mushroom-forming fungi.</title>
        <authorList>
            <person name="Looney B."/>
            <person name="Miyauchi S."/>
            <person name="Morin E."/>
            <person name="Drula E."/>
            <person name="Courty P.E."/>
            <person name="Kohler A."/>
            <person name="Kuo A."/>
            <person name="LaButti K."/>
            <person name="Pangilinan J."/>
            <person name="Lipzen A."/>
            <person name="Riley R."/>
            <person name="Andreopoulos W."/>
            <person name="He G."/>
            <person name="Johnson J."/>
            <person name="Nolan M."/>
            <person name="Tritt A."/>
            <person name="Barry K.W."/>
            <person name="Grigoriev I.V."/>
            <person name="Nagy L.G."/>
            <person name="Hibbett D."/>
            <person name="Henrissat B."/>
            <person name="Matheny P.B."/>
            <person name="Labbe J."/>
            <person name="Martin F.M."/>
        </authorList>
    </citation>
    <scope>NUCLEOTIDE SEQUENCE</scope>
    <source>
        <strain evidence="1">HHB10654</strain>
    </source>
</reference>
<accession>A0ACB8SHB2</accession>
<proteinExistence type="predicted"/>
<comment type="caution">
    <text evidence="1">The sequence shown here is derived from an EMBL/GenBank/DDBJ whole genome shotgun (WGS) entry which is preliminary data.</text>
</comment>
<name>A0ACB8SHB2_9AGAM</name>